<dbReference type="Proteomes" id="UP000195963">
    <property type="component" value="Unassembled WGS sequence"/>
</dbReference>
<organism evidence="2 3">
    <name type="scientific">Photobacterium malacitanum</name>
    <dbReference type="NCBI Taxonomy" id="2204294"/>
    <lineage>
        <taxon>Bacteria</taxon>
        <taxon>Pseudomonadati</taxon>
        <taxon>Pseudomonadota</taxon>
        <taxon>Gammaproteobacteria</taxon>
        <taxon>Vibrionales</taxon>
        <taxon>Vibrionaceae</taxon>
        <taxon>Photobacterium</taxon>
    </lineage>
</organism>
<dbReference type="RefSeq" id="WP_087844555.1">
    <property type="nucleotide sequence ID" value="NZ_FYAK01000002.1"/>
</dbReference>
<evidence type="ECO:0000313" key="2">
    <source>
        <dbReference type="EMBL" id="SMY34005.1"/>
    </source>
</evidence>
<reference evidence="3" key="1">
    <citation type="submission" date="2017-06" db="EMBL/GenBank/DDBJ databases">
        <authorList>
            <person name="Rodrigo-Torres L."/>
            <person name="Arahal R.D."/>
            <person name="Lucena T."/>
        </authorList>
    </citation>
    <scope>NUCLEOTIDE SEQUENCE [LARGE SCALE GENOMIC DNA]</scope>
    <source>
        <strain evidence="3">CECT 9190</strain>
    </source>
</reference>
<evidence type="ECO:0000313" key="3">
    <source>
        <dbReference type="Proteomes" id="UP000195963"/>
    </source>
</evidence>
<proteinExistence type="predicted"/>
<keyword evidence="3" id="KW-1185">Reference proteome</keyword>
<gene>
    <name evidence="2" type="ORF">PMAL9190_01448</name>
</gene>
<feature type="signal peptide" evidence="1">
    <location>
        <begin position="1"/>
        <end position="21"/>
    </location>
</feature>
<feature type="chain" id="PRO_5012780251" evidence="1">
    <location>
        <begin position="22"/>
        <end position="245"/>
    </location>
</feature>
<name>A0A1Y6MBS1_9GAMM</name>
<evidence type="ECO:0000256" key="1">
    <source>
        <dbReference type="SAM" id="SignalP"/>
    </source>
</evidence>
<protein>
    <submittedName>
        <fullName evidence="2">Uncharacterized protein</fullName>
    </submittedName>
</protein>
<sequence length="245" mass="28848">MNNKKYVYNILFLFFSSSLYAENLSEAFIEIQTNERYDSFFRVLVDNETPYINISTLIPLLYGLEEKCNNNRCHYYVALKPENNETTINFNKRHCFTSSNKKRHQITVQHEEEQYWLHWQDIGTCFNASVYWDPDSYILKIQTRHLSPTDMQESIDLARSISIKKAQMLNSQNAQPRTPPTNTTMIQNRLSLTTQYTEQQFRVEVANDFFFATTSNLLMYQCNQIAMIFSVITAISMKIFSQIVV</sequence>
<accession>A0A1Y6MBS1</accession>
<dbReference type="EMBL" id="FYAK01000002">
    <property type="protein sequence ID" value="SMY34005.1"/>
    <property type="molecule type" value="Genomic_DNA"/>
</dbReference>
<keyword evidence="1" id="KW-0732">Signal</keyword>
<dbReference type="AlphaFoldDB" id="A0A1Y6MBS1"/>